<sequence>MHFLYIDFEAKCLTHILHSIQQMLVNGNMTLIAIWTSQRLISIELVKVPVVSEITSGWLLLLAVITIRAAAETTQVVEVVEVVSTGWAMAMEVAEAMLEGMVSMAETQVRKILEDNLIRNRLTKPFRNQEVRVLQVLRDHVGMVAVAVG</sequence>
<name>A0A9P5NV84_GYMJU</name>
<gene>
    <name evidence="1" type="ORF">CPB84DRAFT_241487</name>
</gene>
<evidence type="ECO:0000313" key="2">
    <source>
        <dbReference type="Proteomes" id="UP000724874"/>
    </source>
</evidence>
<accession>A0A9P5NV84</accession>
<evidence type="ECO:0000313" key="1">
    <source>
        <dbReference type="EMBL" id="KAF8907874.1"/>
    </source>
</evidence>
<dbReference type="Proteomes" id="UP000724874">
    <property type="component" value="Unassembled WGS sequence"/>
</dbReference>
<dbReference type="EMBL" id="JADNYJ010000013">
    <property type="protein sequence ID" value="KAF8907874.1"/>
    <property type="molecule type" value="Genomic_DNA"/>
</dbReference>
<comment type="caution">
    <text evidence="1">The sequence shown here is derived from an EMBL/GenBank/DDBJ whole genome shotgun (WGS) entry which is preliminary data.</text>
</comment>
<proteinExistence type="predicted"/>
<dbReference type="AlphaFoldDB" id="A0A9P5NV84"/>
<keyword evidence="2" id="KW-1185">Reference proteome</keyword>
<reference evidence="1" key="1">
    <citation type="submission" date="2020-11" db="EMBL/GenBank/DDBJ databases">
        <authorList>
            <consortium name="DOE Joint Genome Institute"/>
            <person name="Ahrendt S."/>
            <person name="Riley R."/>
            <person name="Andreopoulos W."/>
            <person name="LaButti K."/>
            <person name="Pangilinan J."/>
            <person name="Ruiz-duenas F.J."/>
            <person name="Barrasa J.M."/>
            <person name="Sanchez-Garcia M."/>
            <person name="Camarero S."/>
            <person name="Miyauchi S."/>
            <person name="Serrano A."/>
            <person name="Linde D."/>
            <person name="Babiker R."/>
            <person name="Drula E."/>
            <person name="Ayuso-Fernandez I."/>
            <person name="Pacheco R."/>
            <person name="Padilla G."/>
            <person name="Ferreira P."/>
            <person name="Barriuso J."/>
            <person name="Kellner H."/>
            <person name="Castanera R."/>
            <person name="Alfaro M."/>
            <person name="Ramirez L."/>
            <person name="Pisabarro A.G."/>
            <person name="Kuo A."/>
            <person name="Tritt A."/>
            <person name="Lipzen A."/>
            <person name="He G."/>
            <person name="Yan M."/>
            <person name="Ng V."/>
            <person name="Cullen D."/>
            <person name="Martin F."/>
            <person name="Rosso M.-N."/>
            <person name="Henrissat B."/>
            <person name="Hibbett D."/>
            <person name="Martinez A.T."/>
            <person name="Grigoriev I.V."/>
        </authorList>
    </citation>
    <scope>NUCLEOTIDE SEQUENCE</scope>
    <source>
        <strain evidence="1">AH 44721</strain>
    </source>
</reference>
<protein>
    <submittedName>
        <fullName evidence="1">Uncharacterized protein</fullName>
    </submittedName>
</protein>
<organism evidence="1 2">
    <name type="scientific">Gymnopilus junonius</name>
    <name type="common">Spectacular rustgill mushroom</name>
    <name type="synonym">Gymnopilus spectabilis subsp. junonius</name>
    <dbReference type="NCBI Taxonomy" id="109634"/>
    <lineage>
        <taxon>Eukaryota</taxon>
        <taxon>Fungi</taxon>
        <taxon>Dikarya</taxon>
        <taxon>Basidiomycota</taxon>
        <taxon>Agaricomycotina</taxon>
        <taxon>Agaricomycetes</taxon>
        <taxon>Agaricomycetidae</taxon>
        <taxon>Agaricales</taxon>
        <taxon>Agaricineae</taxon>
        <taxon>Hymenogastraceae</taxon>
        <taxon>Gymnopilus</taxon>
    </lineage>
</organism>